<evidence type="ECO:0000256" key="4">
    <source>
        <dbReference type="ARBA" id="ARBA00022741"/>
    </source>
</evidence>
<dbReference type="SMART" id="SM00382">
    <property type="entry name" value="AAA"/>
    <property type="match status" value="2"/>
</dbReference>
<dbReference type="InterPro" id="IPR003593">
    <property type="entry name" value="AAA+_ATPase"/>
</dbReference>
<keyword evidence="4" id="KW-0547">Nucleotide-binding</keyword>
<dbReference type="PROSITE" id="PS50893">
    <property type="entry name" value="ABC_TRANSPORTER_2"/>
    <property type="match status" value="2"/>
</dbReference>
<dbReference type="PROSITE" id="PS00211">
    <property type="entry name" value="ABC_TRANSPORTER_1"/>
    <property type="match status" value="2"/>
</dbReference>
<feature type="transmembrane region" description="Helical" evidence="9">
    <location>
        <begin position="1099"/>
        <end position="1118"/>
    </location>
</feature>
<feature type="region of interest" description="Disordered" evidence="8">
    <location>
        <begin position="1"/>
        <end position="24"/>
    </location>
</feature>
<comment type="subcellular location">
    <subcellularLocation>
        <location evidence="1">Membrane</location>
        <topology evidence="1">Multi-pass membrane protein</topology>
    </subcellularLocation>
</comment>
<keyword evidence="12" id="KW-1185">Reference proteome</keyword>
<dbReference type="EMBL" id="JAVFKD010000012">
    <property type="protein sequence ID" value="KAK5994194.1"/>
    <property type="molecule type" value="Genomic_DNA"/>
</dbReference>
<feature type="compositionally biased region" description="Basic and acidic residues" evidence="8">
    <location>
        <begin position="985"/>
        <end position="994"/>
    </location>
</feature>
<feature type="transmembrane region" description="Helical" evidence="9">
    <location>
        <begin position="505"/>
        <end position="530"/>
    </location>
</feature>
<dbReference type="Pfam" id="PF19055">
    <property type="entry name" value="ABC2_membrane_7"/>
    <property type="match status" value="2"/>
</dbReference>
<protein>
    <submittedName>
        <fullName evidence="11">ABC transporter ATP-binding protein/permease</fullName>
    </submittedName>
</protein>
<dbReference type="PANTHER" id="PTHR48041:SF119">
    <property type="entry name" value="ROA1P"/>
    <property type="match status" value="1"/>
</dbReference>
<feature type="region of interest" description="Disordered" evidence="8">
    <location>
        <begin position="976"/>
        <end position="1009"/>
    </location>
</feature>
<evidence type="ECO:0000256" key="9">
    <source>
        <dbReference type="SAM" id="Phobius"/>
    </source>
</evidence>
<evidence type="ECO:0000256" key="6">
    <source>
        <dbReference type="ARBA" id="ARBA00022989"/>
    </source>
</evidence>
<evidence type="ECO:0000256" key="8">
    <source>
        <dbReference type="SAM" id="MobiDB-lite"/>
    </source>
</evidence>
<dbReference type="Gene3D" id="3.40.50.300">
    <property type="entry name" value="P-loop containing nucleotide triphosphate hydrolases"/>
    <property type="match status" value="2"/>
</dbReference>
<feature type="transmembrane region" description="Helical" evidence="9">
    <location>
        <begin position="1290"/>
        <end position="1311"/>
    </location>
</feature>
<dbReference type="InterPro" id="IPR027417">
    <property type="entry name" value="P-loop_NTPase"/>
</dbReference>
<comment type="caution">
    <text evidence="11">The sequence shown here is derived from an EMBL/GenBank/DDBJ whole genome shotgun (WGS) entry which is preliminary data.</text>
</comment>
<dbReference type="SUPFAM" id="SSF52540">
    <property type="entry name" value="P-loop containing nucleoside triphosphate hydrolases"/>
    <property type="match status" value="2"/>
</dbReference>
<evidence type="ECO:0000256" key="5">
    <source>
        <dbReference type="ARBA" id="ARBA00022840"/>
    </source>
</evidence>
<feature type="domain" description="ABC transporter" evidence="10">
    <location>
        <begin position="42"/>
        <end position="304"/>
    </location>
</feature>
<keyword evidence="2" id="KW-0813">Transport</keyword>
<feature type="domain" description="ABC transporter" evidence="10">
    <location>
        <begin position="692"/>
        <end position="939"/>
    </location>
</feature>
<evidence type="ECO:0000256" key="1">
    <source>
        <dbReference type="ARBA" id="ARBA00004141"/>
    </source>
</evidence>
<dbReference type="GO" id="GO:0005524">
    <property type="term" value="F:ATP binding"/>
    <property type="evidence" value="ECO:0007669"/>
    <property type="project" value="UniProtKB-KW"/>
</dbReference>
<keyword evidence="3 9" id="KW-0812">Transmembrane</keyword>
<feature type="transmembrane region" description="Helical" evidence="9">
    <location>
        <begin position="622"/>
        <end position="647"/>
    </location>
</feature>
<dbReference type="InterPro" id="IPR043926">
    <property type="entry name" value="ABCG_dom"/>
</dbReference>
<dbReference type="PANTHER" id="PTHR48041">
    <property type="entry name" value="ABC TRANSPORTER G FAMILY MEMBER 28"/>
    <property type="match status" value="1"/>
</dbReference>
<dbReference type="InterPro" id="IPR013525">
    <property type="entry name" value="ABC2_TM"/>
</dbReference>
<feature type="transmembrane region" description="Helical" evidence="9">
    <location>
        <begin position="391"/>
        <end position="412"/>
    </location>
</feature>
<dbReference type="Proteomes" id="UP001338125">
    <property type="component" value="Unassembled WGS sequence"/>
</dbReference>
<evidence type="ECO:0000259" key="10">
    <source>
        <dbReference type="PROSITE" id="PS50893"/>
    </source>
</evidence>
<sequence>MFVRDVNNDTSREVGADQPIAPSNGLTRRDSLSFHDVESIEVRIRDLSVTVDTAPSWFEPATYRDFFSSKAITASYLKILLHGVTADLQPGSLTAIIGGSGSGKTTLLDTIAQRVNSSRLSYEGLTTFNGKVGVHNIRHAYVIQQDILLPTLTVRETLRYAAELRLPPSVPAAGRQKVVEEVIRELGLQDCADTRIGNSQNRGCSGGEKRRVSIGVQLLANPSVLFLDEPTTGLDAASALQVIRTLKNLALKGRVVITTIHQPRSEIWDLFDNLIVLTKGSPVYSGPISQALTWFEAQGFRLPPFVNPADFVIDTVAVDSRTPELEEESTARVNALHDAWLLESKNRFSRLPEASNIQLDQRMRHSEHAGLLHQLRVLTNRTMKVTYRDPMGMTASLMEAILMGIAAGYLFYNVGRDQAGIRSRQGCLYTAANLQGYLVLIFETYRMTLDIPTFDREFSEGCVSPIAFILSRRWARLPIEDVPGPLIFSILLYFMAGFERQADKFFLFFVITLLNHYIAISCATVCVVAIRHFAGASMMASLIFTLQSLVNGMIIQVNTLPVYVRWVKWVTYAFYAFSAYCGNEFQGNFYECPYPGGSSNPACIQYTGEFVMRSLGFPRNWVGRPIACMVAFLVFLVISAIVGLQYWKVEMAVSRPHTSDVDLFAGKEKAIARTSAKLRTVTVGLDHFALRLDKKSIPTKPALQKIILRPINAKFQAGVLNVIIGPSGSGKTSLLNAMALRLRNSISTKHHLSGKITFNDIIPSDEVIQSVCSYVHQDDDALLANLTVRETLRYAAALRLPQYMSSEEKCQRAEEIILRMGLKDCANNLIGNEMVKGISGGEKRRVSIAVQILTDPRVLLIDEPTSGLDAFTANSIVEVLQGLANEGRTVIMAIHQARSDLFDHFGNVLLLARGGYPAYFGPANDIIGYFHKNGHECPLHTNPADFALDLITVHPKQDGGEAVSRERVQKLIQIWSEQEDEDEKGEEKELKTTESEANTNSRSIADQPDESYSRIRSLLKPFKKKRITAPAELGALMRTRAPFRISFPLLLRRTIVNTRRQPQLVIARVMQATGVALIFTLFFAPIGHDYFSIQTRMGFFQQVGGFYVIGTLNNVAVYPNERDVFYREDEDGVYSADAFLATYTLVELPFEILNGLIFGFLAVVAIRLPRTVPTYFVASFACFSGLSCGESLGIMFHTLFSHTGFAVNLMGVFLALANSMAGILSIDMPALFRYFNYLSPIRYQARGIAYYSLHGLSFTCKDDQRLQNGSCPIETGDQVLDLYKFHDDPVMYIVGMAACTVAYRLLAWILVKLVRGKWRNKSLRRKERG</sequence>
<dbReference type="InterPro" id="IPR050352">
    <property type="entry name" value="ABCG_transporters"/>
</dbReference>
<proteinExistence type="predicted"/>
<feature type="compositionally biased region" description="Basic and acidic residues" evidence="8">
    <location>
        <begin position="1"/>
        <end position="15"/>
    </location>
</feature>
<dbReference type="InterPro" id="IPR003439">
    <property type="entry name" value="ABC_transporter-like_ATP-bd"/>
</dbReference>
<dbReference type="Pfam" id="PF00005">
    <property type="entry name" value="ABC_tran"/>
    <property type="match status" value="2"/>
</dbReference>
<evidence type="ECO:0000256" key="3">
    <source>
        <dbReference type="ARBA" id="ARBA00022692"/>
    </source>
</evidence>
<feature type="transmembrane region" description="Helical" evidence="9">
    <location>
        <begin position="1065"/>
        <end position="1087"/>
    </location>
</feature>
<feature type="transmembrane region" description="Helical" evidence="9">
    <location>
        <begin position="1139"/>
        <end position="1166"/>
    </location>
</feature>
<evidence type="ECO:0000256" key="7">
    <source>
        <dbReference type="ARBA" id="ARBA00023136"/>
    </source>
</evidence>
<evidence type="ECO:0000313" key="11">
    <source>
        <dbReference type="EMBL" id="KAK5994194.1"/>
    </source>
</evidence>
<keyword evidence="5 11" id="KW-0067">ATP-binding</keyword>
<reference evidence="11 12" key="1">
    <citation type="submission" date="2024-01" db="EMBL/GenBank/DDBJ databases">
        <title>Complete genome of Cladobotryum mycophilum ATHUM6906.</title>
        <authorList>
            <person name="Christinaki A.C."/>
            <person name="Myridakis A.I."/>
            <person name="Kouvelis V.N."/>
        </authorList>
    </citation>
    <scope>NUCLEOTIDE SEQUENCE [LARGE SCALE GENOMIC DNA]</scope>
    <source>
        <strain evidence="11 12">ATHUM6906</strain>
    </source>
</reference>
<keyword evidence="7 9" id="KW-0472">Membrane</keyword>
<evidence type="ECO:0000256" key="2">
    <source>
        <dbReference type="ARBA" id="ARBA00022448"/>
    </source>
</evidence>
<dbReference type="Pfam" id="PF01061">
    <property type="entry name" value="ABC2_membrane"/>
    <property type="match status" value="2"/>
</dbReference>
<feature type="transmembrane region" description="Helical" evidence="9">
    <location>
        <begin position="1172"/>
        <end position="1193"/>
    </location>
</feature>
<accession>A0ABR0SPT2</accession>
<feature type="transmembrane region" description="Helical" evidence="9">
    <location>
        <begin position="542"/>
        <end position="564"/>
    </location>
</feature>
<gene>
    <name evidence="11" type="ORF">PT974_07637</name>
</gene>
<name>A0ABR0SPT2_9HYPO</name>
<evidence type="ECO:0000313" key="12">
    <source>
        <dbReference type="Proteomes" id="UP001338125"/>
    </source>
</evidence>
<feature type="transmembrane region" description="Helical" evidence="9">
    <location>
        <begin position="1205"/>
        <end position="1226"/>
    </location>
</feature>
<feature type="transmembrane region" description="Helical" evidence="9">
    <location>
        <begin position="482"/>
        <end position="499"/>
    </location>
</feature>
<organism evidence="11 12">
    <name type="scientific">Cladobotryum mycophilum</name>
    <dbReference type="NCBI Taxonomy" id="491253"/>
    <lineage>
        <taxon>Eukaryota</taxon>
        <taxon>Fungi</taxon>
        <taxon>Dikarya</taxon>
        <taxon>Ascomycota</taxon>
        <taxon>Pezizomycotina</taxon>
        <taxon>Sordariomycetes</taxon>
        <taxon>Hypocreomycetidae</taxon>
        <taxon>Hypocreales</taxon>
        <taxon>Hypocreaceae</taxon>
        <taxon>Cladobotryum</taxon>
    </lineage>
</organism>
<dbReference type="InterPro" id="IPR017871">
    <property type="entry name" value="ABC_transporter-like_CS"/>
</dbReference>
<keyword evidence="6 9" id="KW-1133">Transmembrane helix</keyword>